<evidence type="ECO:0000313" key="3">
    <source>
        <dbReference type="Proteomes" id="UP001525890"/>
    </source>
</evidence>
<dbReference type="InterPro" id="IPR036397">
    <property type="entry name" value="RNaseH_sf"/>
</dbReference>
<name>A0ABT2MJ71_9CYAN</name>
<reference evidence="2 3" key="1">
    <citation type="journal article" date="2022" name="Front. Microbiol.">
        <title>High genomic differentiation and limited gene flow indicate recent cryptic speciation within the genus Laspinema (cyanobacteria).</title>
        <authorList>
            <person name="Stanojkovic A."/>
            <person name="Skoupy S."/>
            <person name="Skaloud P."/>
            <person name="Dvorak P."/>
        </authorList>
    </citation>
    <scope>NUCLEOTIDE SEQUENCE [LARGE SCALE GENOMIC DNA]</scope>
    <source>
        <strain evidence="2 3">D2a</strain>
    </source>
</reference>
<dbReference type="SUPFAM" id="SSF53098">
    <property type="entry name" value="Ribonuclease H-like"/>
    <property type="match status" value="1"/>
</dbReference>
<comment type="caution">
    <text evidence="2">The sequence shown here is derived from an EMBL/GenBank/DDBJ whole genome shotgun (WGS) entry which is preliminary data.</text>
</comment>
<dbReference type="InterPro" id="IPR002562">
    <property type="entry name" value="3'-5'_exonuclease_dom"/>
</dbReference>
<dbReference type="Pfam" id="PF01612">
    <property type="entry name" value="DNA_pol_A_exo1"/>
    <property type="match status" value="1"/>
</dbReference>
<dbReference type="PANTHER" id="PTHR47649:SF1">
    <property type="entry name" value="RIBONUCLEASE D"/>
    <property type="match status" value="1"/>
</dbReference>
<sequence length="311" mass="35954">MPYLTDPTDIKDAIATCTQVERLWVDTEVADYRTKNPRLSLIQILPDFTGDFPNSLELLMNRVYLLDVLNRPQLTAEFINTIMADPAIEKVFHNASYDLRFLGKAQARNVTCTLLLAKSLPLFMLETSNFQLKTLACELCDLPHPDSSEQQSDWGRRPLSETQIRYATLDPIYLAYVHRRLMEIERMTQRDPATDNVKVLAAEYTRLKHEAALLESELSYVEKRLKLAMQAQRITQMHRVKFSSYERSTYKTPFSELAKLVQEEQLDFDCVVTLTKEMRTQLDAVSDRLPMSVETSETLQLKILPPEEEQL</sequence>
<proteinExistence type="predicted"/>
<keyword evidence="3" id="KW-1185">Reference proteome</keyword>
<dbReference type="SMART" id="SM00474">
    <property type="entry name" value="35EXOc"/>
    <property type="match status" value="1"/>
</dbReference>
<dbReference type="InterPro" id="IPR012337">
    <property type="entry name" value="RNaseH-like_sf"/>
</dbReference>
<accession>A0ABT2MJ71</accession>
<dbReference type="Proteomes" id="UP001525890">
    <property type="component" value="Unassembled WGS sequence"/>
</dbReference>
<protein>
    <submittedName>
        <fullName evidence="2">Ribonuclease D</fullName>
    </submittedName>
</protein>
<dbReference type="RefSeq" id="WP_368004547.1">
    <property type="nucleotide sequence ID" value="NZ_JAMXFF010000001.1"/>
</dbReference>
<gene>
    <name evidence="2" type="ORF">NG799_00405</name>
</gene>
<feature type="domain" description="3'-5' exonuclease" evidence="1">
    <location>
        <begin position="1"/>
        <end position="186"/>
    </location>
</feature>
<evidence type="ECO:0000259" key="1">
    <source>
        <dbReference type="SMART" id="SM00474"/>
    </source>
</evidence>
<organism evidence="2 3">
    <name type="scientific">Laspinema palackyanum D2a</name>
    <dbReference type="NCBI Taxonomy" id="2953684"/>
    <lineage>
        <taxon>Bacteria</taxon>
        <taxon>Bacillati</taxon>
        <taxon>Cyanobacteriota</taxon>
        <taxon>Cyanophyceae</taxon>
        <taxon>Oscillatoriophycideae</taxon>
        <taxon>Oscillatoriales</taxon>
        <taxon>Laspinemataceae</taxon>
        <taxon>Laspinema</taxon>
        <taxon>Laspinema palackyanum</taxon>
    </lineage>
</organism>
<dbReference type="InterPro" id="IPR051086">
    <property type="entry name" value="RNase_D-like"/>
</dbReference>
<dbReference type="Gene3D" id="3.30.420.10">
    <property type="entry name" value="Ribonuclease H-like superfamily/Ribonuclease H"/>
    <property type="match status" value="1"/>
</dbReference>
<dbReference type="EMBL" id="JAMXFF010000001">
    <property type="protein sequence ID" value="MCT7964788.1"/>
    <property type="molecule type" value="Genomic_DNA"/>
</dbReference>
<evidence type="ECO:0000313" key="2">
    <source>
        <dbReference type="EMBL" id="MCT7964788.1"/>
    </source>
</evidence>
<dbReference type="PANTHER" id="PTHR47649">
    <property type="entry name" value="RIBONUCLEASE D"/>
    <property type="match status" value="1"/>
</dbReference>